<dbReference type="Proteomes" id="UP000004966">
    <property type="component" value="Unassembled WGS sequence"/>
</dbReference>
<dbReference type="GO" id="GO:0065002">
    <property type="term" value="P:intracellular protein transmembrane transport"/>
    <property type="evidence" value="ECO:0007669"/>
    <property type="project" value="UniProtKB-UniRule"/>
</dbReference>
<dbReference type="InterPro" id="IPR002208">
    <property type="entry name" value="SecY/SEC61-alpha"/>
</dbReference>
<keyword evidence="6 8" id="KW-0811">Translocation</keyword>
<dbReference type="Gene3D" id="1.10.3370.10">
    <property type="entry name" value="SecY subunit domain"/>
    <property type="match status" value="1"/>
</dbReference>
<feature type="transmembrane region" description="Helical" evidence="8">
    <location>
        <begin position="196"/>
        <end position="219"/>
    </location>
</feature>
<dbReference type="GO" id="GO:0006605">
    <property type="term" value="P:protein targeting"/>
    <property type="evidence" value="ECO:0007669"/>
    <property type="project" value="UniProtKB-UniRule"/>
</dbReference>
<keyword evidence="3 8" id="KW-0812">Transmembrane</keyword>
<reference evidence="10 11" key="1">
    <citation type="submission" date="2010-09" db="EMBL/GenBank/DDBJ databases">
        <authorList>
            <person name="Daugherty S.C."/>
            <person name="Tallon L.J."/>
            <person name="Jones K.M."/>
            <person name="Liu X."/>
            <person name="Kilian M."/>
            <person name="Tettelin H."/>
        </authorList>
    </citation>
    <scope>NUCLEOTIDE SEQUENCE [LARGE SCALE GENOMIC DNA]</scope>
    <source>
        <strain evidence="10 11">SK564</strain>
    </source>
</reference>
<organism evidence="10 11">
    <name type="scientific">Streptococcus mitis SK564</name>
    <dbReference type="NCBI Taxonomy" id="585203"/>
    <lineage>
        <taxon>Bacteria</taxon>
        <taxon>Bacillati</taxon>
        <taxon>Bacillota</taxon>
        <taxon>Bacilli</taxon>
        <taxon>Lactobacillales</taxon>
        <taxon>Streptococcaceae</taxon>
        <taxon>Streptococcus</taxon>
        <taxon>Streptococcus mitis group</taxon>
    </lineage>
</organism>
<name>E1LPN2_STRMT</name>
<sequence>MLRERKYIVKKIYSSIAVKKGLISLFLLFIYVVGSRLTLPFVDLNSRDFLGGSTAYLAFSTALLGGNLRSLSLFSIGLSPWMSSMILWQLLSFSKKLNISSGAVEVQNRRQMYLTLVIALIQSLALSLNLPIQQFYSSFLVIIMNTLLLIAGAFFLIWLSDLNSRLGVGGSGVILLASIVLTIPQDILSTFQLVRISTGMIIFIVLSSIVLTYMMVLMYRARYRIPVHKIGLRSRFKRYSYFEIMLNPAGGMPFMYVMSFLSLPTYIFLLLQALFPQTSVFSEMSAQYGIGKPLWIYSYIAMIFLFSIAFSFVNMSGDQISDRMKKSGEYIYGVYPGEETGRFINRLVFRFSIIGGTFNVLMAGTPMLLVLSDEKLLKIAMIPGLFMMFGGMIFTIKDEMKALRLNETYKPLI</sequence>
<evidence type="ECO:0000256" key="3">
    <source>
        <dbReference type="ARBA" id="ARBA00022692"/>
    </source>
</evidence>
<dbReference type="EMBL" id="AEDU01000032">
    <property type="protein sequence ID" value="EFN97775.1"/>
    <property type="molecule type" value="Genomic_DNA"/>
</dbReference>
<comment type="function">
    <text evidence="8">Part of the accessory SecA2/SecY2 system specifically required for export of possible cell wall proteins. The central subunit of a protein translocation channel.</text>
</comment>
<dbReference type="AlphaFoldDB" id="E1LPN2"/>
<dbReference type="NCBIfam" id="NF009082">
    <property type="entry name" value="PRK12417.1"/>
    <property type="match status" value="1"/>
</dbReference>
<evidence type="ECO:0000256" key="5">
    <source>
        <dbReference type="ARBA" id="ARBA00022989"/>
    </source>
</evidence>
<dbReference type="HAMAP" id="MF_01466">
    <property type="entry name" value="SecY2"/>
    <property type="match status" value="1"/>
</dbReference>
<keyword evidence="7 8" id="KW-0472">Membrane</keyword>
<evidence type="ECO:0000256" key="8">
    <source>
        <dbReference type="HAMAP-Rule" id="MF_01466"/>
    </source>
</evidence>
<keyword evidence="4 8" id="KW-0653">Protein transport</keyword>
<dbReference type="GO" id="GO:0005886">
    <property type="term" value="C:plasma membrane"/>
    <property type="evidence" value="ECO:0007669"/>
    <property type="project" value="UniProtKB-SubCell"/>
</dbReference>
<evidence type="ECO:0000313" key="10">
    <source>
        <dbReference type="EMBL" id="EFN97775.1"/>
    </source>
</evidence>
<comment type="subcellular location">
    <subcellularLocation>
        <location evidence="8">Cell membrane</location>
        <topology evidence="8">Multi-pass membrane protein</topology>
    </subcellularLocation>
</comment>
<dbReference type="eggNOG" id="COG0201">
    <property type="taxonomic scope" value="Bacteria"/>
</dbReference>
<keyword evidence="2 8" id="KW-1003">Cell membrane</keyword>
<dbReference type="InterPro" id="IPR023201">
    <property type="entry name" value="SecY_dom_sf"/>
</dbReference>
<feature type="transmembrane region" description="Helical" evidence="8">
    <location>
        <begin position="254"/>
        <end position="275"/>
    </location>
</feature>
<feature type="transmembrane region" description="Helical" evidence="8">
    <location>
        <begin position="71"/>
        <end position="91"/>
    </location>
</feature>
<comment type="similarity">
    <text evidence="8">Belongs to the SecY/SEC61-alpha family. SecY2 subfamily.</text>
</comment>
<protein>
    <recommendedName>
        <fullName evidence="8 9">Accessory Sec system protein translocase subunit SecY2</fullName>
    </recommendedName>
</protein>
<evidence type="ECO:0000256" key="7">
    <source>
        <dbReference type="ARBA" id="ARBA00023136"/>
    </source>
</evidence>
<evidence type="ECO:0000256" key="1">
    <source>
        <dbReference type="ARBA" id="ARBA00022448"/>
    </source>
</evidence>
<dbReference type="PRINTS" id="PR00303">
    <property type="entry name" value="SECYTRNLCASE"/>
</dbReference>
<feature type="transmembrane region" description="Helical" evidence="8">
    <location>
        <begin position="166"/>
        <end position="184"/>
    </location>
</feature>
<evidence type="ECO:0000256" key="6">
    <source>
        <dbReference type="ARBA" id="ARBA00023010"/>
    </source>
</evidence>
<proteinExistence type="inferred from homology"/>
<dbReference type="Pfam" id="PF00344">
    <property type="entry name" value="SecY"/>
    <property type="match status" value="1"/>
</dbReference>
<gene>
    <name evidence="8" type="primary">secY2</name>
    <name evidence="10" type="ORF">SMSK564_1811</name>
</gene>
<dbReference type="InterPro" id="IPR014269">
    <property type="entry name" value="SecY2"/>
</dbReference>
<feature type="transmembrane region" description="Helical" evidence="8">
    <location>
        <begin position="295"/>
        <end position="315"/>
    </location>
</feature>
<dbReference type="PANTHER" id="PTHR10906">
    <property type="entry name" value="SECY/SEC61-ALPHA FAMILY MEMBER"/>
    <property type="match status" value="1"/>
</dbReference>
<keyword evidence="5 8" id="KW-1133">Transmembrane helix</keyword>
<dbReference type="NCBIfam" id="TIGR02920">
    <property type="entry name" value="acc_sec_Y2"/>
    <property type="match status" value="1"/>
</dbReference>
<accession>E1LPN2</accession>
<dbReference type="PIRSF" id="PIRSF004557">
    <property type="entry name" value="SecY"/>
    <property type="match status" value="1"/>
</dbReference>
<feature type="transmembrane region" description="Helical" evidence="8">
    <location>
        <begin position="347"/>
        <end position="370"/>
    </location>
</feature>
<feature type="transmembrane region" description="Helical" evidence="8">
    <location>
        <begin position="138"/>
        <end position="159"/>
    </location>
</feature>
<evidence type="ECO:0000256" key="9">
    <source>
        <dbReference type="NCBIfam" id="TIGR02920"/>
    </source>
</evidence>
<evidence type="ECO:0000313" key="11">
    <source>
        <dbReference type="Proteomes" id="UP000004966"/>
    </source>
</evidence>
<evidence type="ECO:0000256" key="4">
    <source>
        <dbReference type="ARBA" id="ARBA00022927"/>
    </source>
</evidence>
<dbReference type="SUPFAM" id="SSF103491">
    <property type="entry name" value="Preprotein translocase SecY subunit"/>
    <property type="match status" value="1"/>
</dbReference>
<comment type="caution">
    <text evidence="10">The sequence shown here is derived from an EMBL/GenBank/DDBJ whole genome shotgun (WGS) entry which is preliminary data.</text>
</comment>
<comment type="subunit">
    <text evidence="8">Component of the accessory SecA2/SecY2 protein translocase complex required to export cell wall proteins. May form heterotrimers with SecE and SecG subunits.</text>
</comment>
<keyword evidence="1 8" id="KW-0813">Transport</keyword>
<feature type="transmembrane region" description="Helical" evidence="8">
    <location>
        <begin position="21"/>
        <end position="42"/>
    </location>
</feature>
<feature type="transmembrane region" description="Helical" evidence="8">
    <location>
        <begin position="376"/>
        <end position="396"/>
    </location>
</feature>
<evidence type="ECO:0000256" key="2">
    <source>
        <dbReference type="ARBA" id="ARBA00022475"/>
    </source>
</evidence>
<feature type="transmembrane region" description="Helical" evidence="8">
    <location>
        <begin position="112"/>
        <end position="132"/>
    </location>
</feature>